<dbReference type="Pfam" id="PF00188">
    <property type="entry name" value="CAP"/>
    <property type="match status" value="1"/>
</dbReference>
<dbReference type="InterPro" id="IPR035940">
    <property type="entry name" value="CAP_sf"/>
</dbReference>
<dbReference type="STRING" id="947166.A0A1D1VMU4"/>
<evidence type="ECO:0000259" key="4">
    <source>
        <dbReference type="PROSITE" id="PS51670"/>
    </source>
</evidence>
<dbReference type="SMART" id="SM00198">
    <property type="entry name" value="SCP"/>
    <property type="match status" value="1"/>
</dbReference>
<comment type="caution">
    <text evidence="1">Lacks conserved residue(s) required for the propagation of feature annotation.</text>
</comment>
<dbReference type="AlphaFoldDB" id="A0A1D1VMU4"/>
<accession>A0A1D1VMU4</accession>
<feature type="compositionally biased region" description="Polar residues" evidence="2">
    <location>
        <begin position="46"/>
        <end position="56"/>
    </location>
</feature>
<reference evidence="5 6" key="1">
    <citation type="journal article" date="2016" name="Nat. Commun.">
        <title>Extremotolerant tardigrade genome and improved radiotolerance of human cultured cells by tardigrade-unique protein.</title>
        <authorList>
            <person name="Hashimoto T."/>
            <person name="Horikawa D.D."/>
            <person name="Saito Y."/>
            <person name="Kuwahara H."/>
            <person name="Kozuka-Hata H."/>
            <person name="Shin-I T."/>
            <person name="Minakuchi Y."/>
            <person name="Ohishi K."/>
            <person name="Motoyama A."/>
            <person name="Aizu T."/>
            <person name="Enomoto A."/>
            <person name="Kondo K."/>
            <person name="Tanaka S."/>
            <person name="Hara Y."/>
            <person name="Koshikawa S."/>
            <person name="Sagara H."/>
            <person name="Miura T."/>
            <person name="Yokobori S."/>
            <person name="Miyagawa K."/>
            <person name="Suzuki Y."/>
            <person name="Kubo T."/>
            <person name="Oyama M."/>
            <person name="Kohara Y."/>
            <person name="Fujiyama A."/>
            <person name="Arakawa K."/>
            <person name="Katayama T."/>
            <person name="Toyoda A."/>
            <person name="Kunieda T."/>
        </authorList>
    </citation>
    <scope>NUCLEOTIDE SEQUENCE [LARGE SCALE GENOMIC DNA]</scope>
    <source>
        <strain evidence="5 6">YOKOZUNA-1</strain>
    </source>
</reference>
<gene>
    <name evidence="5" type="primary">RvY_12747-1</name>
    <name evidence="5" type="synonym">RvY_12747.1</name>
    <name evidence="5" type="ORF">RvY_12747</name>
</gene>
<evidence type="ECO:0000313" key="5">
    <source>
        <dbReference type="EMBL" id="GAV02146.1"/>
    </source>
</evidence>
<dbReference type="InterPro" id="IPR014044">
    <property type="entry name" value="CAP_dom"/>
</dbReference>
<proteinExistence type="predicted"/>
<dbReference type="SUPFAM" id="SSF55797">
    <property type="entry name" value="PR-1-like"/>
    <property type="match status" value="1"/>
</dbReference>
<dbReference type="Gene3D" id="1.10.10.740">
    <property type="entry name" value="Crisp domain"/>
    <property type="match status" value="1"/>
</dbReference>
<comment type="caution">
    <text evidence="5">The sequence shown here is derived from an EMBL/GenBank/DDBJ whole genome shotgun (WGS) entry which is preliminary data.</text>
</comment>
<evidence type="ECO:0000256" key="2">
    <source>
        <dbReference type="SAM" id="MobiDB-lite"/>
    </source>
</evidence>
<feature type="domain" description="ShKT" evidence="4">
    <location>
        <begin position="264"/>
        <end position="302"/>
    </location>
</feature>
<feature type="signal peptide" evidence="3">
    <location>
        <begin position="1"/>
        <end position="26"/>
    </location>
</feature>
<dbReference type="PRINTS" id="PR00837">
    <property type="entry name" value="V5TPXLIKE"/>
</dbReference>
<dbReference type="EMBL" id="BDGG01000008">
    <property type="protein sequence ID" value="GAV02146.1"/>
    <property type="molecule type" value="Genomic_DNA"/>
</dbReference>
<keyword evidence="3" id="KW-0732">Signal</keyword>
<dbReference type="Pfam" id="PF08562">
    <property type="entry name" value="Crisp"/>
    <property type="match status" value="1"/>
</dbReference>
<feature type="chain" id="PRO_5008898631" description="ShKT domain-containing protein" evidence="3">
    <location>
        <begin position="27"/>
        <end position="309"/>
    </location>
</feature>
<dbReference type="InterPro" id="IPR013871">
    <property type="entry name" value="Cysteine_rich_secretory"/>
</dbReference>
<organism evidence="5 6">
    <name type="scientific">Ramazzottius varieornatus</name>
    <name type="common">Water bear</name>
    <name type="synonym">Tardigrade</name>
    <dbReference type="NCBI Taxonomy" id="947166"/>
    <lineage>
        <taxon>Eukaryota</taxon>
        <taxon>Metazoa</taxon>
        <taxon>Ecdysozoa</taxon>
        <taxon>Tardigrada</taxon>
        <taxon>Eutardigrada</taxon>
        <taxon>Parachela</taxon>
        <taxon>Hypsibioidea</taxon>
        <taxon>Ramazzottiidae</taxon>
        <taxon>Ramazzottius</taxon>
    </lineage>
</organism>
<name>A0A1D1VMU4_RAMVA</name>
<feature type="region of interest" description="Disordered" evidence="2">
    <location>
        <begin position="31"/>
        <end position="83"/>
    </location>
</feature>
<keyword evidence="6" id="KW-1185">Reference proteome</keyword>
<protein>
    <recommendedName>
        <fullName evidence="4">ShKT domain-containing protein</fullName>
    </recommendedName>
</protein>
<dbReference type="PROSITE" id="PS51670">
    <property type="entry name" value="SHKT"/>
    <property type="match status" value="1"/>
</dbReference>
<dbReference type="OrthoDB" id="737510at2759"/>
<dbReference type="Gene3D" id="3.40.33.10">
    <property type="entry name" value="CAP"/>
    <property type="match status" value="1"/>
</dbReference>
<evidence type="ECO:0000313" key="6">
    <source>
        <dbReference type="Proteomes" id="UP000186922"/>
    </source>
</evidence>
<dbReference type="Proteomes" id="UP000186922">
    <property type="component" value="Unassembled WGS sequence"/>
</dbReference>
<evidence type="ECO:0000256" key="3">
    <source>
        <dbReference type="SAM" id="SignalP"/>
    </source>
</evidence>
<dbReference type="SUPFAM" id="SSF57546">
    <property type="entry name" value="Crisp domain-like"/>
    <property type="match status" value="1"/>
</dbReference>
<dbReference type="InterPro" id="IPR001283">
    <property type="entry name" value="CRISP-related"/>
</dbReference>
<dbReference type="PANTHER" id="PTHR10334">
    <property type="entry name" value="CYSTEINE-RICH SECRETORY PROTEIN-RELATED"/>
    <property type="match status" value="1"/>
</dbReference>
<dbReference type="InterPro" id="IPR042076">
    <property type="entry name" value="Crisp-like_dom"/>
</dbReference>
<dbReference type="InterPro" id="IPR003582">
    <property type="entry name" value="ShKT_dom"/>
</dbReference>
<evidence type="ECO:0000256" key="1">
    <source>
        <dbReference type="PROSITE-ProRule" id="PRU01005"/>
    </source>
</evidence>
<sequence>MDLRPGGVLVVLILLASQMDFRVAKTAEPVAPSTDGWEEDAGSGTGSVADNATSGDATKVPAFDSPEVVTEAPPPVVSSLDTSDRRVQKLITRRFNQERRKAGAADMLKLKWDTEAQNLAQKIAKRCVFKQPEGDAERTQFLRTKDLPCGMNMARSTGPVRGWNGTIESWLKMGENFQFGVDQRARLSSLGTYTAIIWSKTHKVGCAATQCQDSGKWSSYTFYVCTFCPAGNITPEKILKPYLPGPRCSRCPDSCRNGLCTNPCPYANKYANCDSLLPSGCDGPIEFDDPSLTEQCKATCQCKDQGLLY</sequence>